<evidence type="ECO:0000313" key="1">
    <source>
        <dbReference type="EMBL" id="MCM2561398.1"/>
    </source>
</evidence>
<protein>
    <submittedName>
        <fullName evidence="1">M3 family oligoendopeptidase</fullName>
    </submittedName>
</protein>
<evidence type="ECO:0000313" key="2">
    <source>
        <dbReference type="Proteomes" id="UP001203036"/>
    </source>
</evidence>
<proteinExistence type="predicted"/>
<gene>
    <name evidence="1" type="ORF">M8744_04505</name>
</gene>
<reference evidence="1" key="1">
    <citation type="submission" date="2022-06" db="EMBL/GenBank/DDBJ databases">
        <title>Lutimaribacter sp. EGI FJ00013, a novel bacterium isolated from a salt lake sediment enrichment.</title>
        <authorList>
            <person name="Gao L."/>
            <person name="Fang B.-Z."/>
            <person name="Li W.-J."/>
        </authorList>
    </citation>
    <scope>NUCLEOTIDE SEQUENCE</scope>
    <source>
        <strain evidence="1">EGI FJ00013</strain>
    </source>
</reference>
<organism evidence="1 2">
    <name type="scientific">Lutimaribacter degradans</name>
    <dbReference type="NCBI Taxonomy" id="2945989"/>
    <lineage>
        <taxon>Bacteria</taxon>
        <taxon>Pseudomonadati</taxon>
        <taxon>Pseudomonadota</taxon>
        <taxon>Alphaproteobacteria</taxon>
        <taxon>Rhodobacterales</taxon>
        <taxon>Roseobacteraceae</taxon>
        <taxon>Lutimaribacter</taxon>
    </lineage>
</organism>
<accession>A0ACC5ZST1</accession>
<name>A0ACC5ZST1_9RHOB</name>
<comment type="caution">
    <text evidence="1">The sequence shown here is derived from an EMBL/GenBank/DDBJ whole genome shotgun (WGS) entry which is preliminary data.</text>
</comment>
<dbReference type="Proteomes" id="UP001203036">
    <property type="component" value="Unassembled WGS sequence"/>
</dbReference>
<dbReference type="EMBL" id="JAMQGO010000002">
    <property type="protein sequence ID" value="MCM2561398.1"/>
    <property type="molecule type" value="Genomic_DNA"/>
</dbReference>
<keyword evidence="2" id="KW-1185">Reference proteome</keyword>
<sequence length="606" mass="68047">MLHLPFPVRDANASSGSDNLGDLPEWDLSDLYKGEDDPQLQKDLDWLEQECAAFAADYEGKLAALDAAGLLTCVQRNEQISAIAGRVMSFAGLRYYQLTTDPGRAKFLSDAQEKITNFTTPLVFFTLELNRIDDAALDAMLDENAELGRYRAVFDRIRAMKPYQLSDELEKFLHDLGVVGDAWERLFDETIASLGFEVDGEALNIEGTLNLLTDHDRAKREAAARELAQVFGANVKTFARVHNTQAKEKEVIDRWRGMPSPQTGRHLANDVEPEVVEALRNAVVAAYPRLSHRYYELKRKWLGLDRMQVWDRNAPLPMDNPKTVGWDEARAIVTEAYAGFDPRMAELAEPFFTKGWIDAAVKPGKAPGAFAHPTVTDAHPYVMLNYLGKPRDVMTLAHELGHGVHQRLAAGQGEMLSSTPLTLAETASVFGEMLTFRKMLEKAKDQKERKVLLAGKVEDMINTVVRQIAFYDFECKLHEARRGGELTPDDINDIWMSVQGESLGPAFDFMDGYETFWAYIPHFVHSPFYVYAYAFGDGLVNALYAVYEEAPEGFQEKYFDMLKAGGSKHHKALLAPFGLDASDPEFWDKGLSMIESMIDELEAMEG</sequence>